<dbReference type="Proteomes" id="UP000182321">
    <property type="component" value="Unassembled WGS sequence"/>
</dbReference>
<dbReference type="InterPro" id="IPR016185">
    <property type="entry name" value="PreATP-grasp_dom_sf"/>
</dbReference>
<dbReference type="EMBL" id="FNZX01000006">
    <property type="protein sequence ID" value="SEK51379.1"/>
    <property type="molecule type" value="Genomic_DNA"/>
</dbReference>
<protein>
    <recommendedName>
        <fullName evidence="4 13">Biotin carboxylase</fullName>
        <ecNumber evidence="4 13">6.3.4.14</ecNumber>
    </recommendedName>
    <alternativeName>
        <fullName evidence="13">Acetyl-coenzyme A carboxylase biotin carboxylase subunit A</fullName>
    </alternativeName>
</protein>
<evidence type="ECO:0000256" key="10">
    <source>
        <dbReference type="ARBA" id="ARBA00023267"/>
    </source>
</evidence>
<dbReference type="Pfam" id="PF02786">
    <property type="entry name" value="CPSase_L_D2"/>
    <property type="match status" value="1"/>
</dbReference>
<dbReference type="UniPathway" id="UPA00655">
    <property type="reaction ID" value="UER00711"/>
</dbReference>
<evidence type="ECO:0000256" key="9">
    <source>
        <dbReference type="ARBA" id="ARBA00022842"/>
    </source>
</evidence>
<dbReference type="PANTHER" id="PTHR48095">
    <property type="entry name" value="PYRUVATE CARBOXYLASE SUBUNIT A"/>
    <property type="match status" value="1"/>
</dbReference>
<evidence type="ECO:0000256" key="12">
    <source>
        <dbReference type="PROSITE-ProRule" id="PRU00409"/>
    </source>
</evidence>
<evidence type="ECO:0000259" key="15">
    <source>
        <dbReference type="PROSITE" id="PS50979"/>
    </source>
</evidence>
<dbReference type="PROSITE" id="PS50975">
    <property type="entry name" value="ATP_GRASP"/>
    <property type="match status" value="1"/>
</dbReference>
<keyword evidence="17" id="KW-1185">Reference proteome</keyword>
<dbReference type="InterPro" id="IPR004549">
    <property type="entry name" value="Acetyl_CoA_COase_biotin_COase"/>
</dbReference>
<dbReference type="GO" id="GO:2001295">
    <property type="term" value="P:malonyl-CoA biosynthetic process"/>
    <property type="evidence" value="ECO:0007669"/>
    <property type="project" value="UniProtKB-UniPathway"/>
</dbReference>
<keyword evidence="13" id="KW-0276">Fatty acid metabolism</keyword>
<dbReference type="InterPro" id="IPR005481">
    <property type="entry name" value="BC-like_N"/>
</dbReference>
<dbReference type="SUPFAM" id="SSF52440">
    <property type="entry name" value="PreATP-grasp domain"/>
    <property type="match status" value="1"/>
</dbReference>
<name>A0A1H7HM91_9FIRM</name>
<dbReference type="SUPFAM" id="SSF51246">
    <property type="entry name" value="Rudiment single hybrid motif"/>
    <property type="match status" value="1"/>
</dbReference>
<dbReference type="InterPro" id="IPR051602">
    <property type="entry name" value="ACC_Biotin_Carboxylase"/>
</dbReference>
<evidence type="ECO:0000259" key="14">
    <source>
        <dbReference type="PROSITE" id="PS50975"/>
    </source>
</evidence>
<dbReference type="Pfam" id="PF00289">
    <property type="entry name" value="Biotin_carb_N"/>
    <property type="match status" value="1"/>
</dbReference>
<keyword evidence="8 12" id="KW-0067">ATP-binding</keyword>
<dbReference type="GO" id="GO:0005524">
    <property type="term" value="F:ATP binding"/>
    <property type="evidence" value="ECO:0007669"/>
    <property type="project" value="UniProtKB-UniRule"/>
</dbReference>
<evidence type="ECO:0000256" key="5">
    <source>
        <dbReference type="ARBA" id="ARBA00022598"/>
    </source>
</evidence>
<dbReference type="AlphaFoldDB" id="A0A1H7HM91"/>
<evidence type="ECO:0000256" key="2">
    <source>
        <dbReference type="ARBA" id="ARBA00004956"/>
    </source>
</evidence>
<comment type="pathway">
    <text evidence="2 13">Lipid metabolism; malonyl-CoA biosynthesis; malonyl-CoA from acetyl-CoA: step 1/1.</text>
</comment>
<evidence type="ECO:0000256" key="4">
    <source>
        <dbReference type="ARBA" id="ARBA00013263"/>
    </source>
</evidence>
<feature type="domain" description="Biotin carboxylation" evidence="15">
    <location>
        <begin position="1"/>
        <end position="446"/>
    </location>
</feature>
<comment type="subunit">
    <text evidence="3 13">Acetyl-CoA carboxylase is a heterohexamer of biotin carboxyl carrier protein, biotin carboxylase and the two subunits of carboxyl transferase in a 2:2 complex.</text>
</comment>
<evidence type="ECO:0000256" key="6">
    <source>
        <dbReference type="ARBA" id="ARBA00022723"/>
    </source>
</evidence>
<dbReference type="PANTHER" id="PTHR48095:SF2">
    <property type="entry name" value="BIOTIN CARBOXYLASE, CHLOROPLASTIC"/>
    <property type="match status" value="1"/>
</dbReference>
<keyword evidence="9" id="KW-0460">Magnesium</keyword>
<dbReference type="FunFam" id="3.30.1490.20:FF:000018">
    <property type="entry name" value="Biotin carboxylase"/>
    <property type="match status" value="1"/>
</dbReference>
<dbReference type="Gene3D" id="3.30.470.20">
    <property type="entry name" value="ATP-grasp fold, B domain"/>
    <property type="match status" value="1"/>
</dbReference>
<dbReference type="SUPFAM" id="SSF56059">
    <property type="entry name" value="Glutathione synthetase ATP-binding domain-like"/>
    <property type="match status" value="1"/>
</dbReference>
<dbReference type="InterPro" id="IPR005482">
    <property type="entry name" value="Biotin_COase_C"/>
</dbReference>
<dbReference type="PROSITE" id="PS00867">
    <property type="entry name" value="CPSASE_2"/>
    <property type="match status" value="1"/>
</dbReference>
<organism evidence="16 17">
    <name type="scientific">Pseudobutyrivibrio ruminis</name>
    <dbReference type="NCBI Taxonomy" id="46206"/>
    <lineage>
        <taxon>Bacteria</taxon>
        <taxon>Bacillati</taxon>
        <taxon>Bacillota</taxon>
        <taxon>Clostridia</taxon>
        <taxon>Lachnospirales</taxon>
        <taxon>Lachnospiraceae</taxon>
        <taxon>Pseudobutyrivibrio</taxon>
    </lineage>
</organism>
<keyword evidence="13" id="KW-0443">Lipid metabolism</keyword>
<dbReference type="EC" id="6.3.4.14" evidence="4 13"/>
<feature type="domain" description="ATP-grasp" evidence="14">
    <location>
        <begin position="120"/>
        <end position="317"/>
    </location>
</feature>
<proteinExistence type="predicted"/>
<dbReference type="SMART" id="SM00878">
    <property type="entry name" value="Biotin_carb_C"/>
    <property type="match status" value="1"/>
</dbReference>
<evidence type="ECO:0000256" key="11">
    <source>
        <dbReference type="ARBA" id="ARBA00048600"/>
    </source>
</evidence>
<sequence>MFKRILIANRGEIAVRIIRACMEMNVESVAVYSTADKDSLHVKLATKSICIGPARAADSYLNMDAIITAAQVMECDALHPGFGFLSENSTFVRKCNEAGITFIGPTADAMDALGNKAAARKMMMKAGVPVVPGSDGPVADYSKLEKIAKKIGYPVLIKASAGGGGRGMRRVYKPEDLKKLFDEAKAETMACFNDDEMYLEKLIVNPRHIEFQILADEHGNVIHLGERDCSIQRKNQKLIEESPCMYINDDLRKSMGKAAVAAAKAANYTNAGTVEFVLDEKNHYYFIEMNTRIQVEHGVTEAVTGIDLIKQQIRIAFHEPLKIRQKDVNIKGHAMECRINAEDPAKNFMANTGKITFLNVPGGPGVRVDTLLYNGYETSPFYDSMMAKIIVHAPTRLETIRRMRRALLELVTEGIKTNGDFDYLLLHHPDFIKGNYNVSFIEEHLDEILSWDKAASEYPEDNE</sequence>
<dbReference type="InterPro" id="IPR011761">
    <property type="entry name" value="ATP-grasp"/>
</dbReference>
<dbReference type="InterPro" id="IPR011764">
    <property type="entry name" value="Biotin_carboxylation_dom"/>
</dbReference>
<evidence type="ECO:0000313" key="16">
    <source>
        <dbReference type="EMBL" id="SEK51379.1"/>
    </source>
</evidence>
<gene>
    <name evidence="16" type="ORF">SAMN02910377_01048</name>
</gene>
<evidence type="ECO:0000256" key="8">
    <source>
        <dbReference type="ARBA" id="ARBA00022840"/>
    </source>
</evidence>
<keyword evidence="10 13" id="KW-0092">Biotin</keyword>
<keyword evidence="13" id="KW-0444">Lipid biosynthesis</keyword>
<dbReference type="eggNOG" id="COG0439">
    <property type="taxonomic scope" value="Bacteria"/>
</dbReference>
<dbReference type="Pfam" id="PF02785">
    <property type="entry name" value="Biotin_carb_C"/>
    <property type="match status" value="1"/>
</dbReference>
<dbReference type="GO" id="GO:0006633">
    <property type="term" value="P:fatty acid biosynthetic process"/>
    <property type="evidence" value="ECO:0007669"/>
    <property type="project" value="UniProtKB-KW"/>
</dbReference>
<dbReference type="PROSITE" id="PS00866">
    <property type="entry name" value="CPSASE_1"/>
    <property type="match status" value="1"/>
</dbReference>
<evidence type="ECO:0000256" key="3">
    <source>
        <dbReference type="ARBA" id="ARBA00011750"/>
    </source>
</evidence>
<comment type="catalytic activity">
    <reaction evidence="11 13">
        <text>N(6)-biotinyl-L-lysyl-[protein] + hydrogencarbonate + ATP = N(6)-carboxybiotinyl-L-lysyl-[protein] + ADP + phosphate + H(+)</text>
        <dbReference type="Rhea" id="RHEA:13501"/>
        <dbReference type="Rhea" id="RHEA-COMP:10505"/>
        <dbReference type="Rhea" id="RHEA-COMP:10506"/>
        <dbReference type="ChEBI" id="CHEBI:15378"/>
        <dbReference type="ChEBI" id="CHEBI:17544"/>
        <dbReference type="ChEBI" id="CHEBI:30616"/>
        <dbReference type="ChEBI" id="CHEBI:43474"/>
        <dbReference type="ChEBI" id="CHEBI:83144"/>
        <dbReference type="ChEBI" id="CHEBI:83145"/>
        <dbReference type="ChEBI" id="CHEBI:456216"/>
        <dbReference type="EC" id="6.3.4.14"/>
    </reaction>
</comment>
<keyword evidence="13" id="KW-0275">Fatty acid biosynthesis</keyword>
<keyword evidence="5 13" id="KW-0436">Ligase</keyword>
<dbReference type="NCBIfam" id="TIGR00514">
    <property type="entry name" value="accC"/>
    <property type="match status" value="1"/>
</dbReference>
<comment type="function">
    <text evidence="1 13">This protein is a component of the acetyl coenzyme A carboxylase complex; first, biotin carboxylase catalyzes the carboxylation of the carrier protein and then the transcarboxylase transfers the carboxyl group to form malonyl-CoA.</text>
</comment>
<evidence type="ECO:0000313" key="17">
    <source>
        <dbReference type="Proteomes" id="UP000182321"/>
    </source>
</evidence>
<evidence type="ECO:0000256" key="1">
    <source>
        <dbReference type="ARBA" id="ARBA00003761"/>
    </source>
</evidence>
<keyword evidence="6" id="KW-0479">Metal-binding</keyword>
<dbReference type="PROSITE" id="PS50979">
    <property type="entry name" value="BC"/>
    <property type="match status" value="1"/>
</dbReference>
<dbReference type="GO" id="GO:0004075">
    <property type="term" value="F:biotin carboxylase activity"/>
    <property type="evidence" value="ECO:0007669"/>
    <property type="project" value="UniProtKB-EC"/>
</dbReference>
<accession>A0A1H7HM91</accession>
<dbReference type="InterPro" id="IPR011054">
    <property type="entry name" value="Rudment_hybrid_motif"/>
</dbReference>
<reference evidence="17" key="1">
    <citation type="submission" date="2016-10" db="EMBL/GenBank/DDBJ databases">
        <authorList>
            <person name="Varghese N."/>
        </authorList>
    </citation>
    <scope>NUCLEOTIDE SEQUENCE [LARGE SCALE GENOMIC DNA]</scope>
    <source>
        <strain evidence="17">ACV-9</strain>
    </source>
</reference>
<evidence type="ECO:0000256" key="13">
    <source>
        <dbReference type="RuleBase" id="RU365063"/>
    </source>
</evidence>
<dbReference type="RefSeq" id="WP_074789978.1">
    <property type="nucleotide sequence ID" value="NZ_FNZX01000006.1"/>
</dbReference>
<dbReference type="FunFam" id="3.40.50.20:FF:000010">
    <property type="entry name" value="Propionyl-CoA carboxylase subunit alpha"/>
    <property type="match status" value="1"/>
</dbReference>
<dbReference type="InterPro" id="IPR005479">
    <property type="entry name" value="CPAse_ATP-bd"/>
</dbReference>
<keyword evidence="7 12" id="KW-0547">Nucleotide-binding</keyword>
<evidence type="ECO:0000256" key="7">
    <source>
        <dbReference type="ARBA" id="ARBA00022741"/>
    </source>
</evidence>
<dbReference type="GO" id="GO:0046872">
    <property type="term" value="F:metal ion binding"/>
    <property type="evidence" value="ECO:0007669"/>
    <property type="project" value="UniProtKB-KW"/>
</dbReference>
<dbReference type="NCBIfam" id="NF006367">
    <property type="entry name" value="PRK08591.1"/>
    <property type="match status" value="1"/>
</dbReference>